<evidence type="ECO:0000256" key="6">
    <source>
        <dbReference type="ARBA" id="ARBA00023163"/>
    </source>
</evidence>
<dbReference type="STRING" id="84029.CROST_20000"/>
<dbReference type="GO" id="GO:0000156">
    <property type="term" value="F:phosphorelay response regulator activity"/>
    <property type="evidence" value="ECO:0007669"/>
    <property type="project" value="TreeGrafter"/>
</dbReference>
<dbReference type="PROSITE" id="PS51755">
    <property type="entry name" value="OMPR_PHOB"/>
    <property type="match status" value="1"/>
</dbReference>
<dbReference type="InterPro" id="IPR001789">
    <property type="entry name" value="Sig_transdc_resp-reg_receiver"/>
</dbReference>
<evidence type="ECO:0000313" key="8">
    <source>
        <dbReference type="EMBL" id="URZ12103.1"/>
    </source>
</evidence>
<dbReference type="SMART" id="SM00862">
    <property type="entry name" value="Trans_reg_C"/>
    <property type="match status" value="1"/>
</dbReference>
<evidence type="ECO:0000256" key="3">
    <source>
        <dbReference type="ARBA" id="ARBA00023012"/>
    </source>
</evidence>
<dbReference type="CDD" id="cd00383">
    <property type="entry name" value="trans_reg_C"/>
    <property type="match status" value="1"/>
</dbReference>
<name>A0A1S8L7E5_9CLOT</name>
<keyword evidence="4" id="KW-0805">Transcription regulation</keyword>
<evidence type="ECO:0000256" key="5">
    <source>
        <dbReference type="ARBA" id="ARBA00023125"/>
    </source>
</evidence>
<dbReference type="InterPro" id="IPR036388">
    <property type="entry name" value="WH-like_DNA-bd_sf"/>
</dbReference>
<dbReference type="Gene3D" id="6.10.250.690">
    <property type="match status" value="1"/>
</dbReference>
<dbReference type="SMART" id="SM00448">
    <property type="entry name" value="REC"/>
    <property type="match status" value="1"/>
</dbReference>
<dbReference type="Gene3D" id="1.10.10.10">
    <property type="entry name" value="Winged helix-like DNA-binding domain superfamily/Winged helix DNA-binding domain"/>
    <property type="match status" value="1"/>
</dbReference>
<dbReference type="GO" id="GO:0032993">
    <property type="term" value="C:protein-DNA complex"/>
    <property type="evidence" value="ECO:0007669"/>
    <property type="project" value="TreeGrafter"/>
</dbReference>
<comment type="function">
    <text evidence="7">May play the central regulatory role in sporulation. It may be an element of the effector pathway responsible for the activation of sporulation genes in response to nutritional stress. Spo0A may act in concert with spo0H (a sigma factor) to control the expression of some genes that are critical to the sporulation process.</text>
</comment>
<keyword evidence="2" id="KW-0597">Phosphoprotein</keyword>
<keyword evidence="3" id="KW-0902">Two-component regulatory system</keyword>
<dbReference type="PANTHER" id="PTHR48111:SF22">
    <property type="entry name" value="REGULATOR OF RPOS"/>
    <property type="match status" value="1"/>
</dbReference>
<evidence type="ECO:0000256" key="2">
    <source>
        <dbReference type="ARBA" id="ARBA00022553"/>
    </source>
</evidence>
<dbReference type="Pfam" id="PF00072">
    <property type="entry name" value="Response_reg"/>
    <property type="match status" value="1"/>
</dbReference>
<dbReference type="InterPro" id="IPR001867">
    <property type="entry name" value="OmpR/PhoB-type_DNA-bd"/>
</dbReference>
<evidence type="ECO:0000256" key="7">
    <source>
        <dbReference type="ARBA" id="ARBA00024867"/>
    </source>
</evidence>
<gene>
    <name evidence="8" type="primary">tcrA</name>
    <name evidence="8" type="ORF">CROST_028200</name>
</gene>
<dbReference type="PANTHER" id="PTHR48111">
    <property type="entry name" value="REGULATOR OF RPOS"/>
    <property type="match status" value="1"/>
</dbReference>
<protein>
    <recommendedName>
        <fullName evidence="1">Stage 0 sporulation protein A homolog</fullName>
    </recommendedName>
</protein>
<keyword evidence="6" id="KW-0804">Transcription</keyword>
<keyword evidence="9" id="KW-1185">Reference proteome</keyword>
<dbReference type="InterPro" id="IPR039420">
    <property type="entry name" value="WalR-like"/>
</dbReference>
<evidence type="ECO:0000313" key="9">
    <source>
        <dbReference type="Proteomes" id="UP000190951"/>
    </source>
</evidence>
<dbReference type="GO" id="GO:0006355">
    <property type="term" value="P:regulation of DNA-templated transcription"/>
    <property type="evidence" value="ECO:0007669"/>
    <property type="project" value="InterPro"/>
</dbReference>
<dbReference type="InterPro" id="IPR011006">
    <property type="entry name" value="CheY-like_superfamily"/>
</dbReference>
<reference evidence="8 9" key="1">
    <citation type="submission" date="2022-04" db="EMBL/GenBank/DDBJ databases">
        <title>Genome sequence of C. roseum typestrain.</title>
        <authorList>
            <person name="Poehlein A."/>
            <person name="Schoch T."/>
            <person name="Duerre P."/>
            <person name="Daniel R."/>
        </authorList>
    </citation>
    <scope>NUCLEOTIDE SEQUENCE [LARGE SCALE GENOMIC DNA]</scope>
    <source>
        <strain evidence="8 9">DSM 7320</strain>
    </source>
</reference>
<dbReference type="KEGG" id="crw:CROST_028200"/>
<dbReference type="GO" id="GO:0000976">
    <property type="term" value="F:transcription cis-regulatory region binding"/>
    <property type="evidence" value="ECO:0007669"/>
    <property type="project" value="TreeGrafter"/>
</dbReference>
<proteinExistence type="predicted"/>
<accession>A0A1S8L7E5</accession>
<organism evidence="8 9">
    <name type="scientific">Clostridium felsineum</name>
    <dbReference type="NCBI Taxonomy" id="36839"/>
    <lineage>
        <taxon>Bacteria</taxon>
        <taxon>Bacillati</taxon>
        <taxon>Bacillota</taxon>
        <taxon>Clostridia</taxon>
        <taxon>Eubacteriales</taxon>
        <taxon>Clostridiaceae</taxon>
        <taxon>Clostridium</taxon>
    </lineage>
</organism>
<dbReference type="AlphaFoldDB" id="A0A1S8L7E5"/>
<evidence type="ECO:0000256" key="1">
    <source>
        <dbReference type="ARBA" id="ARBA00018672"/>
    </source>
</evidence>
<keyword evidence="5" id="KW-0238">DNA-binding</keyword>
<dbReference type="GO" id="GO:0005829">
    <property type="term" value="C:cytosol"/>
    <property type="evidence" value="ECO:0007669"/>
    <property type="project" value="TreeGrafter"/>
</dbReference>
<evidence type="ECO:0000256" key="4">
    <source>
        <dbReference type="ARBA" id="ARBA00023015"/>
    </source>
</evidence>
<dbReference type="Proteomes" id="UP000190951">
    <property type="component" value="Chromosome"/>
</dbReference>
<dbReference type="PROSITE" id="PS50110">
    <property type="entry name" value="RESPONSE_REGULATORY"/>
    <property type="match status" value="1"/>
</dbReference>
<dbReference type="EMBL" id="CP096983">
    <property type="protein sequence ID" value="URZ12103.1"/>
    <property type="molecule type" value="Genomic_DNA"/>
</dbReference>
<dbReference type="Pfam" id="PF00486">
    <property type="entry name" value="Trans_reg_C"/>
    <property type="match status" value="1"/>
</dbReference>
<dbReference type="SUPFAM" id="SSF52172">
    <property type="entry name" value="CheY-like"/>
    <property type="match status" value="1"/>
</dbReference>
<sequence>MDAVYDGAEALEHAFSESYDALVLDIMMPKMSGIEVLEQLREKGICTPVLMLTAKAEIEDRILGLDKGADDYLGKPFAMGELLARLRAMTRRKSEFTPNLIKVGNISLNKENYEISNEKSSLILRNKEFQMLQMLMNNTKRSISVKQFMERVWEKDSEAEINVVWVYISYLRKKLEALEANIKIKEVDSGYILEI</sequence>
<dbReference type="Gene3D" id="3.40.50.2300">
    <property type="match status" value="1"/>
</dbReference>